<dbReference type="Proteomes" id="UP000620104">
    <property type="component" value="Unassembled WGS sequence"/>
</dbReference>
<dbReference type="SUPFAM" id="SSF51735">
    <property type="entry name" value="NAD(P)-binding Rossmann-fold domains"/>
    <property type="match status" value="1"/>
</dbReference>
<dbReference type="SUPFAM" id="SSF53223">
    <property type="entry name" value="Aminoacid dehydrogenase-like, N-terminal domain"/>
    <property type="match status" value="1"/>
</dbReference>
<dbReference type="PANTHER" id="PTHR21089:SF1">
    <property type="entry name" value="BIFUNCTIONAL 3-DEHYDROQUINATE DEHYDRATASE_SHIKIMATE DEHYDROGENASE, CHLOROPLASTIC"/>
    <property type="match status" value="1"/>
</dbReference>
<accession>A0A8H3TQM1</accession>
<gene>
    <name evidence="2" type="ORF">NliqN6_1817</name>
</gene>
<dbReference type="GO" id="GO:0019632">
    <property type="term" value="P:shikimate metabolic process"/>
    <property type="evidence" value="ECO:0007669"/>
    <property type="project" value="TreeGrafter"/>
</dbReference>
<dbReference type="EMBL" id="BLZA01000011">
    <property type="protein sequence ID" value="GHJ85415.1"/>
    <property type="molecule type" value="Genomic_DNA"/>
</dbReference>
<dbReference type="InterPro" id="IPR046346">
    <property type="entry name" value="Aminoacid_DH-like_N_sf"/>
</dbReference>
<dbReference type="GO" id="GO:0004764">
    <property type="term" value="F:shikimate 3-dehydrogenase (NADP+) activity"/>
    <property type="evidence" value="ECO:0007669"/>
    <property type="project" value="InterPro"/>
</dbReference>
<dbReference type="AlphaFoldDB" id="A0A8H3TQM1"/>
<organism evidence="2 3">
    <name type="scientific">Naganishia liquefaciens</name>
    <dbReference type="NCBI Taxonomy" id="104408"/>
    <lineage>
        <taxon>Eukaryota</taxon>
        <taxon>Fungi</taxon>
        <taxon>Dikarya</taxon>
        <taxon>Basidiomycota</taxon>
        <taxon>Agaricomycotina</taxon>
        <taxon>Tremellomycetes</taxon>
        <taxon>Filobasidiales</taxon>
        <taxon>Filobasidiaceae</taxon>
        <taxon>Naganishia</taxon>
    </lineage>
</organism>
<dbReference type="GO" id="GO:0009423">
    <property type="term" value="P:chorismate biosynthetic process"/>
    <property type="evidence" value="ECO:0007669"/>
    <property type="project" value="TreeGrafter"/>
</dbReference>
<dbReference type="Gene3D" id="3.40.50.10860">
    <property type="entry name" value="Leucine Dehydrogenase, chain A, domain 1"/>
    <property type="match status" value="1"/>
</dbReference>
<name>A0A8H3TQM1_9TREE</name>
<dbReference type="PANTHER" id="PTHR21089">
    <property type="entry name" value="SHIKIMATE DEHYDROGENASE"/>
    <property type="match status" value="1"/>
</dbReference>
<comment type="caution">
    <text evidence="2">The sequence shown here is derived from an EMBL/GenBank/DDBJ whole genome shotgun (WGS) entry which is preliminary data.</text>
</comment>
<dbReference type="Gene3D" id="3.40.50.720">
    <property type="entry name" value="NAD(P)-binding Rossmann-like Domain"/>
    <property type="match status" value="1"/>
</dbReference>
<proteinExistence type="predicted"/>
<keyword evidence="3" id="KW-1185">Reference proteome</keyword>
<dbReference type="InterPro" id="IPR022893">
    <property type="entry name" value="Shikimate_DH_fam"/>
</dbReference>
<dbReference type="Pfam" id="PF08501">
    <property type="entry name" value="Shikimate_dh_N"/>
    <property type="match status" value="1"/>
</dbReference>
<sequence>MTYALGTPSPTLQAARDGPHKETYLLGYPLKRTYAPYLHNTLTRKAGVPRTYQKVELQDGIPTFLDLLNQENFGGAAITMPYKVAIMEHLDDLTPEGRAIGACNTVYWQQSSDGSRKLIGHNTDCVGIKRALESITTPEYREKSRGRPALVIGGGGTVRAAIYALHTFFGVSTIYIVNRDVSEVETVVRGFTESPVPGFEPTIVHAKTPEQVEDLEAAAYVVGAVPCFPPVTEAEITARETVLAFMNKPEPGVMLEMCYVPRPWTDLAKLFKTNGWKVVTGDQAMIWQGIEQQKVWLNCSEEELPVQEVVAIVTEQVIEDSATGSEPPLK</sequence>
<reference evidence="2" key="1">
    <citation type="submission" date="2020-07" db="EMBL/GenBank/DDBJ databases">
        <title>Draft Genome Sequence of a Deep-Sea Yeast, Naganishia (Cryptococcus) liquefaciens strain N6.</title>
        <authorList>
            <person name="Han Y.W."/>
            <person name="Kajitani R."/>
            <person name="Morimoto H."/>
            <person name="Parhat M."/>
            <person name="Tsubouchi H."/>
            <person name="Bakenova O."/>
            <person name="Ogata M."/>
            <person name="Argunhan B."/>
            <person name="Aoki R."/>
            <person name="Kajiwara S."/>
            <person name="Itoh T."/>
            <person name="Iwasaki H."/>
        </authorList>
    </citation>
    <scope>NUCLEOTIDE SEQUENCE</scope>
    <source>
        <strain evidence="2">N6</strain>
    </source>
</reference>
<evidence type="ECO:0000313" key="2">
    <source>
        <dbReference type="EMBL" id="GHJ85415.1"/>
    </source>
</evidence>
<protein>
    <recommendedName>
        <fullName evidence="1">Shikimate dehydrogenase substrate binding N-terminal domain-containing protein</fullName>
    </recommendedName>
</protein>
<evidence type="ECO:0000259" key="1">
    <source>
        <dbReference type="Pfam" id="PF08501"/>
    </source>
</evidence>
<dbReference type="InterPro" id="IPR013708">
    <property type="entry name" value="Shikimate_DH-bd_N"/>
</dbReference>
<dbReference type="OrthoDB" id="204377at2759"/>
<feature type="domain" description="Shikimate dehydrogenase substrate binding N-terminal" evidence="1">
    <location>
        <begin position="25"/>
        <end position="106"/>
    </location>
</feature>
<evidence type="ECO:0000313" key="3">
    <source>
        <dbReference type="Proteomes" id="UP000620104"/>
    </source>
</evidence>
<dbReference type="InterPro" id="IPR036291">
    <property type="entry name" value="NAD(P)-bd_dom_sf"/>
</dbReference>